<dbReference type="EMBL" id="LYUD01000168">
    <property type="protein sequence ID" value="OAZ59919.1"/>
    <property type="molecule type" value="Genomic_DNA"/>
</dbReference>
<dbReference type="AlphaFoldDB" id="A0A1A0CAB2"/>
<gene>
    <name evidence="2" type="ORF">SRCM100623_02926</name>
</gene>
<evidence type="ECO:0008006" key="4">
    <source>
        <dbReference type="Google" id="ProtNLM"/>
    </source>
</evidence>
<sequence length="102" mass="11076">MRLYFYLPIALMLGLTACDGGNVESASRAHGPKPPKLHNLYYEPNGAYGSAKAIWAPPVYNRQGTIVKPTDTRNDTGREDYEHSPWATGASGGDQNAPPGTW</sequence>
<organism evidence="2 3">
    <name type="scientific">Acetobacter pasteurianus</name>
    <name type="common">Acetobacter turbidans</name>
    <dbReference type="NCBI Taxonomy" id="438"/>
    <lineage>
        <taxon>Bacteria</taxon>
        <taxon>Pseudomonadati</taxon>
        <taxon>Pseudomonadota</taxon>
        <taxon>Alphaproteobacteria</taxon>
        <taxon>Acetobacterales</taxon>
        <taxon>Acetobacteraceae</taxon>
        <taxon>Acetobacter</taxon>
    </lineage>
</organism>
<accession>A0A1A0CAB2</accession>
<protein>
    <recommendedName>
        <fullName evidence="4">Lipoprotein</fullName>
    </recommendedName>
</protein>
<reference evidence="2 3" key="1">
    <citation type="submission" date="2016-05" db="EMBL/GenBank/DDBJ databases">
        <title>Genome sequencing of Acetobacter pasteurianus strain SRCM100623.</title>
        <authorList>
            <person name="Song Y.R."/>
        </authorList>
    </citation>
    <scope>NUCLEOTIDE SEQUENCE [LARGE SCALE GENOMIC DNA]</scope>
    <source>
        <strain evidence="2 3">SRCM100623</strain>
    </source>
</reference>
<evidence type="ECO:0000313" key="3">
    <source>
        <dbReference type="Proteomes" id="UP000093796"/>
    </source>
</evidence>
<name>A0A1A0CAB2_ACEPA</name>
<comment type="caution">
    <text evidence="2">The sequence shown here is derived from an EMBL/GenBank/DDBJ whole genome shotgun (WGS) entry which is preliminary data.</text>
</comment>
<dbReference type="PROSITE" id="PS51257">
    <property type="entry name" value="PROKAR_LIPOPROTEIN"/>
    <property type="match status" value="1"/>
</dbReference>
<feature type="region of interest" description="Disordered" evidence="1">
    <location>
        <begin position="64"/>
        <end position="102"/>
    </location>
</feature>
<proteinExistence type="predicted"/>
<evidence type="ECO:0000313" key="2">
    <source>
        <dbReference type="EMBL" id="OAZ59919.1"/>
    </source>
</evidence>
<dbReference type="PATRIC" id="fig|438.15.peg.3228"/>
<feature type="compositionally biased region" description="Basic and acidic residues" evidence="1">
    <location>
        <begin position="70"/>
        <end position="83"/>
    </location>
</feature>
<evidence type="ECO:0000256" key="1">
    <source>
        <dbReference type="SAM" id="MobiDB-lite"/>
    </source>
</evidence>
<dbReference type="Proteomes" id="UP000093796">
    <property type="component" value="Unassembled WGS sequence"/>
</dbReference>